<dbReference type="AlphaFoldDB" id="A0A2U1NTC5"/>
<dbReference type="FunFam" id="1.10.1170.10:FF:000002">
    <property type="entry name" value="Baculoviral IAP repeat containing 7"/>
    <property type="match status" value="1"/>
</dbReference>
<keyword evidence="8" id="KW-1185">Reference proteome</keyword>
<dbReference type="InterPro" id="IPR013083">
    <property type="entry name" value="Znf_RING/FYVE/PHD"/>
</dbReference>
<reference evidence="7 8" key="1">
    <citation type="journal article" date="2018" name="Mol. Plant">
        <title>The genome of Artemisia annua provides insight into the evolution of Asteraceae family and artemisinin biosynthesis.</title>
        <authorList>
            <person name="Shen Q."/>
            <person name="Zhang L."/>
            <person name="Liao Z."/>
            <person name="Wang S."/>
            <person name="Yan T."/>
            <person name="Shi P."/>
            <person name="Liu M."/>
            <person name="Fu X."/>
            <person name="Pan Q."/>
            <person name="Wang Y."/>
            <person name="Lv Z."/>
            <person name="Lu X."/>
            <person name="Zhang F."/>
            <person name="Jiang W."/>
            <person name="Ma Y."/>
            <person name="Chen M."/>
            <person name="Hao X."/>
            <person name="Li L."/>
            <person name="Tang Y."/>
            <person name="Lv G."/>
            <person name="Zhou Y."/>
            <person name="Sun X."/>
            <person name="Brodelius P.E."/>
            <person name="Rose J.K.C."/>
            <person name="Tang K."/>
        </authorList>
    </citation>
    <scope>NUCLEOTIDE SEQUENCE [LARGE SCALE GENOMIC DNA]</scope>
    <source>
        <strain evidence="8">cv. Huhao1</strain>
        <tissue evidence="7">Leaf</tissue>
    </source>
</reference>
<evidence type="ECO:0000259" key="6">
    <source>
        <dbReference type="PROSITE" id="PS50089"/>
    </source>
</evidence>
<dbReference type="PROSITE" id="PS50089">
    <property type="entry name" value="ZF_RING_2"/>
    <property type="match status" value="1"/>
</dbReference>
<comment type="caution">
    <text evidence="7">The sequence shown here is derived from an EMBL/GenBank/DDBJ whole genome shotgun (WGS) entry which is preliminary data.</text>
</comment>
<keyword evidence="3" id="KW-0862">Zinc</keyword>
<feature type="domain" description="RING-type" evidence="6">
    <location>
        <begin position="133"/>
        <end position="168"/>
    </location>
</feature>
<feature type="compositionally biased region" description="Polar residues" evidence="5">
    <location>
        <begin position="18"/>
        <end position="35"/>
    </location>
</feature>
<accession>A0A2U1NTC5</accession>
<dbReference type="STRING" id="35608.A0A2U1NTC5"/>
<evidence type="ECO:0000313" key="8">
    <source>
        <dbReference type="Proteomes" id="UP000245207"/>
    </source>
</evidence>
<organism evidence="7 8">
    <name type="scientific">Artemisia annua</name>
    <name type="common">Sweet wormwood</name>
    <dbReference type="NCBI Taxonomy" id="35608"/>
    <lineage>
        <taxon>Eukaryota</taxon>
        <taxon>Viridiplantae</taxon>
        <taxon>Streptophyta</taxon>
        <taxon>Embryophyta</taxon>
        <taxon>Tracheophyta</taxon>
        <taxon>Spermatophyta</taxon>
        <taxon>Magnoliopsida</taxon>
        <taxon>eudicotyledons</taxon>
        <taxon>Gunneridae</taxon>
        <taxon>Pentapetalae</taxon>
        <taxon>asterids</taxon>
        <taxon>campanulids</taxon>
        <taxon>Asterales</taxon>
        <taxon>Asteraceae</taxon>
        <taxon>Asteroideae</taxon>
        <taxon>Anthemideae</taxon>
        <taxon>Artemisiinae</taxon>
        <taxon>Artemisia</taxon>
    </lineage>
</organism>
<dbReference type="Proteomes" id="UP000245207">
    <property type="component" value="Unassembled WGS sequence"/>
</dbReference>
<evidence type="ECO:0000256" key="2">
    <source>
        <dbReference type="ARBA" id="ARBA00022771"/>
    </source>
</evidence>
<dbReference type="Pfam" id="PF13920">
    <property type="entry name" value="zf-C3HC4_3"/>
    <property type="match status" value="1"/>
</dbReference>
<evidence type="ECO:0000256" key="3">
    <source>
        <dbReference type="ARBA" id="ARBA00022833"/>
    </source>
</evidence>
<dbReference type="InterPro" id="IPR001841">
    <property type="entry name" value="Znf_RING"/>
</dbReference>
<protein>
    <submittedName>
        <fullName evidence="7">Zinc finger, RING/FYVE/PHD-type</fullName>
    </submittedName>
</protein>
<name>A0A2U1NTC5_ARTAN</name>
<feature type="region of interest" description="Disordered" evidence="5">
    <location>
        <begin position="15"/>
        <end position="35"/>
    </location>
</feature>
<gene>
    <name evidence="7" type="ORF">CTI12_AA230420</name>
</gene>
<sequence length="194" mass="21809">MSPIMNAVANKNKAIVASSSDSNPTQATVNEPRSQQAVANDSTYSDLMQQFQFSVLDKWRKKMDAEVQKRAVLEERLKVMKVKCKFYAQQVLTLEEALKESEEVEELSAPIAAGGQVEEEVQSKFHVECDALCRVCKSQRANIVWTPCRHLSVCMSCDSHVSRCPICNVKRSDSFRVSWDDKPEGYQGVFGPKV</sequence>
<evidence type="ECO:0000256" key="4">
    <source>
        <dbReference type="PROSITE-ProRule" id="PRU00175"/>
    </source>
</evidence>
<evidence type="ECO:0000256" key="5">
    <source>
        <dbReference type="SAM" id="MobiDB-lite"/>
    </source>
</evidence>
<evidence type="ECO:0000313" key="7">
    <source>
        <dbReference type="EMBL" id="PWA76775.1"/>
    </source>
</evidence>
<dbReference type="Gene3D" id="3.30.40.10">
    <property type="entry name" value="Zinc/RING finger domain, C3HC4 (zinc finger)"/>
    <property type="match status" value="1"/>
</dbReference>
<dbReference type="SUPFAM" id="SSF57850">
    <property type="entry name" value="RING/U-box"/>
    <property type="match status" value="1"/>
</dbReference>
<proteinExistence type="predicted"/>
<dbReference type="GO" id="GO:0008270">
    <property type="term" value="F:zinc ion binding"/>
    <property type="evidence" value="ECO:0007669"/>
    <property type="project" value="UniProtKB-KW"/>
</dbReference>
<evidence type="ECO:0000256" key="1">
    <source>
        <dbReference type="ARBA" id="ARBA00022723"/>
    </source>
</evidence>
<dbReference type="OrthoDB" id="1711136at2759"/>
<keyword evidence="1" id="KW-0479">Metal-binding</keyword>
<dbReference type="EMBL" id="PKPP01002223">
    <property type="protein sequence ID" value="PWA76775.1"/>
    <property type="molecule type" value="Genomic_DNA"/>
</dbReference>
<keyword evidence="2 4" id="KW-0863">Zinc-finger</keyword>